<sequence length="150" mass="17672">MSLLRTSFARQLRTANSARLFTTAATPLLQSAKPPTSKIELKIEPLPRPGEKIETKRARLLYQSRKRGILETDLLLSKFAQLYLAEMTMEELEEYDKLLDEQDWDIYYWITKNDDIKPCPERWNNSPLMKKIREMVETKGNECTRMPDLY</sequence>
<dbReference type="Proteomes" id="UP000398389">
    <property type="component" value="Unassembled WGS sequence"/>
</dbReference>
<dbReference type="InterPro" id="IPR036714">
    <property type="entry name" value="SDH_sf"/>
</dbReference>
<comment type="similarity">
    <text evidence="4">Belongs to the SDHAF2 family.</text>
</comment>
<gene>
    <name evidence="5" type="ORF">SAPINGB_P001681</name>
</gene>
<reference evidence="5 6" key="1">
    <citation type="submission" date="2019-09" db="EMBL/GenBank/DDBJ databases">
        <authorList>
            <person name="Brejova B."/>
        </authorList>
    </citation>
    <scope>NUCLEOTIDE SEQUENCE [LARGE SCALE GENOMIC DNA]</scope>
</reference>
<dbReference type="HAMAP" id="MF_03057">
    <property type="entry name" value="SDHAF2"/>
    <property type="match status" value="1"/>
</dbReference>
<dbReference type="GO" id="GO:0006099">
    <property type="term" value="P:tricarboxylic acid cycle"/>
    <property type="evidence" value="ECO:0007669"/>
    <property type="project" value="TreeGrafter"/>
</dbReference>
<dbReference type="Gene3D" id="1.10.150.250">
    <property type="entry name" value="Flavinator of succinate dehydrogenase"/>
    <property type="match status" value="1"/>
</dbReference>
<dbReference type="EMBL" id="CABVLU010000001">
    <property type="protein sequence ID" value="VVT47378.1"/>
    <property type="molecule type" value="Genomic_DNA"/>
</dbReference>
<dbReference type="OrthoDB" id="284292at2759"/>
<dbReference type="InterPro" id="IPR005631">
    <property type="entry name" value="SDH"/>
</dbReference>
<accession>A0A5E8B754</accession>
<dbReference type="GO" id="GO:0034553">
    <property type="term" value="P:mitochondrial respiratory chain complex II assembly"/>
    <property type="evidence" value="ECO:0007669"/>
    <property type="project" value="TreeGrafter"/>
</dbReference>
<evidence type="ECO:0000256" key="4">
    <source>
        <dbReference type="HAMAP-Rule" id="MF_03057"/>
    </source>
</evidence>
<evidence type="ECO:0000256" key="3">
    <source>
        <dbReference type="ARBA" id="ARBA00023186"/>
    </source>
</evidence>
<evidence type="ECO:0000256" key="2">
    <source>
        <dbReference type="ARBA" id="ARBA00023128"/>
    </source>
</evidence>
<comment type="function">
    <text evidence="4">Plays an essential role in the assembly of succinate dehydrogenase (SDH), an enzyme complex (also referred to as respiratory complex II) that is a component of both the tricarboxylic acid (TCA) cycle and the mitochondrial electron transport chain, and which couples the oxidation of succinate to fumarate with the reduction of ubiquinone (coenzyme Q) to ubiquinol. Required for flavinylation (covalent attachment of FAD) of the flavoprotein subunit of the SDH catalytic dimer.</text>
</comment>
<dbReference type="InterPro" id="IPR028882">
    <property type="entry name" value="SDHAF2"/>
</dbReference>
<proteinExistence type="inferred from homology"/>
<comment type="subcellular location">
    <subcellularLocation>
        <location evidence="1 4">Mitochondrion matrix</location>
    </subcellularLocation>
</comment>
<dbReference type="AlphaFoldDB" id="A0A5E8B754"/>
<dbReference type="FunFam" id="1.10.150.250:FF:000002">
    <property type="entry name" value="Succinate dehydrogenase assembly factor 2, mitochondrial"/>
    <property type="match status" value="1"/>
</dbReference>
<protein>
    <recommendedName>
        <fullName evidence="4">Succinate dehydrogenase assembly factor 2, mitochondrial</fullName>
        <shortName evidence="4">SDH assembly factor 2</shortName>
        <shortName evidence="4">SDHAF2</shortName>
    </recommendedName>
</protein>
<name>A0A5E8B754_9ASCO</name>
<dbReference type="GeneID" id="43580502"/>
<dbReference type="GO" id="GO:0005759">
    <property type="term" value="C:mitochondrial matrix"/>
    <property type="evidence" value="ECO:0007669"/>
    <property type="project" value="UniProtKB-SubCell"/>
</dbReference>
<organism evidence="5 6">
    <name type="scientific">Magnusiomyces paraingens</name>
    <dbReference type="NCBI Taxonomy" id="2606893"/>
    <lineage>
        <taxon>Eukaryota</taxon>
        <taxon>Fungi</taxon>
        <taxon>Dikarya</taxon>
        <taxon>Ascomycota</taxon>
        <taxon>Saccharomycotina</taxon>
        <taxon>Dipodascomycetes</taxon>
        <taxon>Dipodascales</taxon>
        <taxon>Dipodascaceae</taxon>
        <taxon>Magnusiomyces</taxon>
    </lineage>
</organism>
<keyword evidence="6" id="KW-1185">Reference proteome</keyword>
<dbReference type="Pfam" id="PF03937">
    <property type="entry name" value="Sdh5"/>
    <property type="match status" value="1"/>
</dbReference>
<evidence type="ECO:0000256" key="1">
    <source>
        <dbReference type="ARBA" id="ARBA00004305"/>
    </source>
</evidence>
<comment type="subunit">
    <text evidence="4">Interacts with the flavoprotein subunit within the SDH catalytic dimer.</text>
</comment>
<keyword evidence="2 4" id="KW-0496">Mitochondrion</keyword>
<dbReference type="PANTHER" id="PTHR12469">
    <property type="entry name" value="PROTEIN EMI5 HOMOLOG, MITOCHONDRIAL"/>
    <property type="match status" value="1"/>
</dbReference>
<dbReference type="GO" id="GO:0006121">
    <property type="term" value="P:mitochondrial electron transport, succinate to ubiquinone"/>
    <property type="evidence" value="ECO:0007669"/>
    <property type="project" value="UniProtKB-UniRule"/>
</dbReference>
<keyword evidence="3 4" id="KW-0143">Chaperone</keyword>
<evidence type="ECO:0000313" key="5">
    <source>
        <dbReference type="EMBL" id="VVT47378.1"/>
    </source>
</evidence>
<dbReference type="SUPFAM" id="SSF109910">
    <property type="entry name" value="YgfY-like"/>
    <property type="match status" value="1"/>
</dbReference>
<dbReference type="RefSeq" id="XP_031852293.1">
    <property type="nucleotide sequence ID" value="XM_031996402.1"/>
</dbReference>
<dbReference type="PANTHER" id="PTHR12469:SF2">
    <property type="entry name" value="SUCCINATE DEHYDROGENASE ASSEMBLY FACTOR 2, MITOCHONDRIAL"/>
    <property type="match status" value="1"/>
</dbReference>
<evidence type="ECO:0000313" key="6">
    <source>
        <dbReference type="Proteomes" id="UP000398389"/>
    </source>
</evidence>